<accession>A0A1G4MEN5</accession>
<feature type="binding site" evidence="9">
    <location>
        <position position="100"/>
    </location>
    <ligand>
        <name>FAD</name>
        <dbReference type="ChEBI" id="CHEBI:57692"/>
    </ligand>
</feature>
<feature type="binding site" evidence="10">
    <location>
        <position position="410"/>
    </location>
    <ligand>
        <name>NADP(+)</name>
        <dbReference type="ChEBI" id="CHEBI:58349"/>
    </ligand>
</feature>
<gene>
    <name evidence="11" type="ORF">LAFE_0F03664G</name>
</gene>
<keyword evidence="3 8" id="KW-0285">Flavoprotein</keyword>
<dbReference type="EMBL" id="LT598490">
    <property type="protein sequence ID" value="SCW02312.1"/>
    <property type="molecule type" value="Genomic_DNA"/>
</dbReference>
<name>A0A1G4MEN5_LACFM</name>
<feature type="binding site" evidence="9">
    <location>
        <position position="403"/>
    </location>
    <ligand>
        <name>FAD</name>
        <dbReference type="ChEBI" id="CHEBI:57692"/>
    </ligand>
</feature>
<evidence type="ECO:0000256" key="4">
    <source>
        <dbReference type="ARBA" id="ARBA00022827"/>
    </source>
</evidence>
<dbReference type="SUPFAM" id="SSF51971">
    <property type="entry name" value="Nucleotide-binding domain"/>
    <property type="match status" value="1"/>
</dbReference>
<dbReference type="Proteomes" id="UP000190831">
    <property type="component" value="Chromosome F"/>
</dbReference>
<comment type="catalytic activity">
    <reaction evidence="7 8">
        <text>2 reduced [adrenodoxin] + NADP(+) + H(+) = 2 oxidized [adrenodoxin] + NADPH</text>
        <dbReference type="Rhea" id="RHEA:42312"/>
        <dbReference type="Rhea" id="RHEA-COMP:9998"/>
        <dbReference type="Rhea" id="RHEA-COMP:9999"/>
        <dbReference type="ChEBI" id="CHEBI:15378"/>
        <dbReference type="ChEBI" id="CHEBI:33737"/>
        <dbReference type="ChEBI" id="CHEBI:33738"/>
        <dbReference type="ChEBI" id="CHEBI:57783"/>
        <dbReference type="ChEBI" id="CHEBI:58349"/>
        <dbReference type="EC" id="1.18.1.6"/>
    </reaction>
</comment>
<evidence type="ECO:0000256" key="5">
    <source>
        <dbReference type="ARBA" id="ARBA00022857"/>
    </source>
</evidence>
<organism evidence="11 12">
    <name type="scientific">Lachancea fermentati</name>
    <name type="common">Zygosaccharomyces fermentati</name>
    <dbReference type="NCBI Taxonomy" id="4955"/>
    <lineage>
        <taxon>Eukaryota</taxon>
        <taxon>Fungi</taxon>
        <taxon>Dikarya</taxon>
        <taxon>Ascomycota</taxon>
        <taxon>Saccharomycotina</taxon>
        <taxon>Saccharomycetes</taxon>
        <taxon>Saccharomycetales</taxon>
        <taxon>Saccharomycetaceae</taxon>
        <taxon>Lachancea</taxon>
    </lineage>
</organism>
<dbReference type="GO" id="GO:0016491">
    <property type="term" value="F:oxidoreductase activity"/>
    <property type="evidence" value="ECO:0007669"/>
    <property type="project" value="UniProtKB-KW"/>
</dbReference>
<dbReference type="OrthoDB" id="333024at2759"/>
<dbReference type="PRINTS" id="PR00419">
    <property type="entry name" value="ADXRDTASE"/>
</dbReference>
<dbReference type="PANTHER" id="PTHR48467:SF1">
    <property type="entry name" value="GLUTAMATE SYNTHASE 1 [NADH], CHLOROPLASTIC-LIKE"/>
    <property type="match status" value="1"/>
</dbReference>
<dbReference type="STRING" id="4955.A0A1G4MEN5"/>
<dbReference type="PIRSF" id="PIRSF000362">
    <property type="entry name" value="FNR"/>
    <property type="match status" value="1"/>
</dbReference>
<dbReference type="InterPro" id="IPR021163">
    <property type="entry name" value="Ferredox_Rdtase_adrenod"/>
</dbReference>
<keyword evidence="12" id="KW-1185">Reference proteome</keyword>
<feature type="binding site" evidence="10">
    <location>
        <begin position="177"/>
        <end position="180"/>
    </location>
    <ligand>
        <name>NADP(+)</name>
        <dbReference type="ChEBI" id="CHEBI:58349"/>
    </ligand>
</feature>
<keyword evidence="4 8" id="KW-0274">FAD</keyword>
<keyword evidence="6 8" id="KW-0560">Oxidoreductase</keyword>
<protein>
    <recommendedName>
        <fullName evidence="8">NADPH:adrenodoxin oxidoreductase, mitochondrial</fullName>
        <ecNumber evidence="8">1.18.1.6</ecNumber>
    </recommendedName>
</protein>
<feature type="binding site" evidence="9">
    <location>
        <position position="26"/>
    </location>
    <ligand>
        <name>FAD</name>
        <dbReference type="ChEBI" id="CHEBI:57692"/>
    </ligand>
</feature>
<comment type="cofactor">
    <cofactor evidence="1 8 9">
        <name>FAD</name>
        <dbReference type="ChEBI" id="CHEBI:57692"/>
    </cofactor>
</comment>
<dbReference type="OMA" id="RFNFIGN"/>
<dbReference type="InterPro" id="IPR055275">
    <property type="entry name" value="Ferredox_Rdtase"/>
</dbReference>
<evidence type="ECO:0000256" key="7">
    <source>
        <dbReference type="ARBA" id="ARBA00048933"/>
    </source>
</evidence>
<evidence type="ECO:0000256" key="3">
    <source>
        <dbReference type="ARBA" id="ARBA00022630"/>
    </source>
</evidence>
<reference evidence="12" key="1">
    <citation type="submission" date="2016-03" db="EMBL/GenBank/DDBJ databases">
        <authorList>
            <person name="Devillers H."/>
        </authorList>
    </citation>
    <scope>NUCLEOTIDE SEQUENCE [LARGE SCALE GENOMIC DNA]</scope>
</reference>
<evidence type="ECO:0000313" key="12">
    <source>
        <dbReference type="Proteomes" id="UP000190831"/>
    </source>
</evidence>
<dbReference type="GO" id="GO:0005739">
    <property type="term" value="C:mitochondrion"/>
    <property type="evidence" value="ECO:0007669"/>
    <property type="project" value="UniProtKB-SubCell"/>
</dbReference>
<feature type="binding site" evidence="9">
    <location>
        <position position="48"/>
    </location>
    <ligand>
        <name>FAD</name>
        <dbReference type="ChEBI" id="CHEBI:57692"/>
    </ligand>
</feature>
<comment type="subcellular location">
    <subcellularLocation>
        <location evidence="8">Mitochondrion</location>
    </subcellularLocation>
</comment>
<proteinExistence type="inferred from homology"/>
<feature type="binding site" evidence="10">
    <location>
        <position position="235"/>
    </location>
    <ligand>
        <name>NADP(+)</name>
        <dbReference type="ChEBI" id="CHEBI:58349"/>
    </ligand>
</feature>
<feature type="binding site" evidence="9">
    <location>
        <position position="56"/>
    </location>
    <ligand>
        <name>FAD</name>
        <dbReference type="ChEBI" id="CHEBI:57692"/>
    </ligand>
</feature>
<feature type="binding site" evidence="10">
    <location>
        <begin position="223"/>
        <end position="224"/>
    </location>
    <ligand>
        <name>NADP(+)</name>
        <dbReference type="ChEBI" id="CHEBI:58349"/>
    </ligand>
</feature>
<feature type="binding site" evidence="9">
    <location>
        <begin position="410"/>
        <end position="412"/>
    </location>
    <ligand>
        <name>FAD</name>
        <dbReference type="ChEBI" id="CHEBI:57692"/>
    </ligand>
</feature>
<evidence type="ECO:0000256" key="10">
    <source>
        <dbReference type="PIRSR" id="PIRSR000362-2"/>
    </source>
</evidence>
<keyword evidence="5 8" id="KW-0521">NADP</keyword>
<dbReference type="PANTHER" id="PTHR48467">
    <property type="entry name" value="GLUTAMATE SYNTHASE 1 [NADH], CHLOROPLASTIC-LIKE"/>
    <property type="match status" value="1"/>
</dbReference>
<dbReference type="Gene3D" id="3.40.50.720">
    <property type="entry name" value="NAD(P)-binding Rossmann-like Domain"/>
    <property type="match status" value="1"/>
</dbReference>
<comment type="similarity">
    <text evidence="2 8">Belongs to the ferredoxin--NADP reductase type 1 family.</text>
</comment>
<dbReference type="Gene3D" id="3.50.50.60">
    <property type="entry name" value="FAD/NAD(P)-binding domain"/>
    <property type="match status" value="1"/>
</dbReference>
<evidence type="ECO:0000256" key="8">
    <source>
        <dbReference type="PIRNR" id="PIRNR000362"/>
    </source>
</evidence>
<evidence type="ECO:0000256" key="2">
    <source>
        <dbReference type="ARBA" id="ARBA00008312"/>
    </source>
</evidence>
<evidence type="ECO:0000256" key="6">
    <source>
        <dbReference type="ARBA" id="ARBA00023002"/>
    </source>
</evidence>
<dbReference type="InterPro" id="IPR036188">
    <property type="entry name" value="FAD/NAD-bd_sf"/>
</dbReference>
<dbReference type="AlphaFoldDB" id="A0A1G4MEN5"/>
<evidence type="ECO:0000256" key="1">
    <source>
        <dbReference type="ARBA" id="ARBA00001974"/>
    </source>
</evidence>
<sequence>MLSSLIFKRFISNKKKSVSVIGSGPSGFYTVCRLLSKSPVPLAVTLWEKLPIPFGLSRYGVAPDHPEVKNCEDTFTECAGKYLLGQGQKHTFQFRGNVTIGQDVKLKQLLDTQDAVVLCYGCSGDHKLGIPGEDTTKGVFTSREFVNWYNGHPDFARSKRFENFDWKHVKNVGIIGNGNVALDIARVLLSNRREEIWAGTDINPLALDLLRSAPVENVKLIARRDFIHSKFTNKEFRELWELEKYGIKGIIQPEFYQPSQFDMKSADRVFKRRVEMVSEYLKPYDLRKKNYKKFTPPADGFSRFWELDYLKSPLSISSDNEGYIKSLTLSRNELTSDNRVIQLDSRITYDIDLLVTSLGYGSKPLAEFGELNIGFSKNHAANKNGYVLDKNGAVFPDLYACGWIRKGSSGVIASTMMDAFEVADNIIKELESQKITKSGKIDLSDVKYTTWEDWEKIDEEEKIRGRNLNKPRLKFLSRSDMLTFLDK</sequence>
<evidence type="ECO:0000256" key="9">
    <source>
        <dbReference type="PIRSR" id="PIRSR000362-1"/>
    </source>
</evidence>
<keyword evidence="8" id="KW-0496">Mitochondrion</keyword>
<dbReference type="EC" id="1.18.1.6" evidence="8"/>
<evidence type="ECO:0000313" key="11">
    <source>
        <dbReference type="EMBL" id="SCW02312.1"/>
    </source>
</evidence>